<sequence>MIPVATEITSAGTCVTMPSPIVSSVNVRTASANGMPIWATPTAHPPRMSMSRIMMPATASPLTNLLAPSIEP</sequence>
<dbReference type="AlphaFoldDB" id="B1TGZ2"/>
<protein>
    <submittedName>
        <fullName evidence="1">Uncharacterized protein</fullName>
    </submittedName>
</protein>
<evidence type="ECO:0000313" key="2">
    <source>
        <dbReference type="Proteomes" id="UP000004814"/>
    </source>
</evidence>
<accession>B1TGZ2</accession>
<dbReference type="EMBL" id="ABLK01000583">
    <property type="protein sequence ID" value="EDT37166.1"/>
    <property type="molecule type" value="Genomic_DNA"/>
</dbReference>
<evidence type="ECO:0000313" key="1">
    <source>
        <dbReference type="EMBL" id="EDT37166.1"/>
    </source>
</evidence>
<proteinExistence type="predicted"/>
<comment type="caution">
    <text evidence="1">The sequence shown here is derived from an EMBL/GenBank/DDBJ whole genome shotgun (WGS) entry which is preliminary data.</text>
</comment>
<dbReference type="Proteomes" id="UP000004814">
    <property type="component" value="Unassembled WGS sequence"/>
</dbReference>
<gene>
    <name evidence="1" type="ORF">BamMEX5DRAFT_7058</name>
</gene>
<reference evidence="1 2" key="1">
    <citation type="submission" date="2008-03" db="EMBL/GenBank/DDBJ databases">
        <title>Sequencing of the draft genome and assembly of Burkholderia ambifaria MEX-5.</title>
        <authorList>
            <consortium name="US DOE Joint Genome Institute (JGI-PGF)"/>
            <person name="Copeland A."/>
            <person name="Lucas S."/>
            <person name="Lapidus A."/>
            <person name="Glavina del Rio T."/>
            <person name="Dalin E."/>
            <person name="Tice H."/>
            <person name="Bruce D."/>
            <person name="Goodwin L."/>
            <person name="Pitluck S."/>
            <person name="Larimer F."/>
            <person name="Land M.L."/>
            <person name="Hauser L."/>
            <person name="Tiedje J."/>
            <person name="Richardson P."/>
        </authorList>
    </citation>
    <scope>NUCLEOTIDE SEQUENCE [LARGE SCALE GENOMIC DNA]</scope>
    <source>
        <strain evidence="1 2">MEX-5</strain>
    </source>
</reference>
<organism evidence="1 2">
    <name type="scientific">Burkholderia ambifaria MEX-5</name>
    <dbReference type="NCBI Taxonomy" id="396597"/>
    <lineage>
        <taxon>Bacteria</taxon>
        <taxon>Pseudomonadati</taxon>
        <taxon>Pseudomonadota</taxon>
        <taxon>Betaproteobacteria</taxon>
        <taxon>Burkholderiales</taxon>
        <taxon>Burkholderiaceae</taxon>
        <taxon>Burkholderia</taxon>
        <taxon>Burkholderia cepacia complex</taxon>
    </lineage>
</organism>
<name>B1TGZ2_9BURK</name>